<comment type="caution">
    <text evidence="1">The sequence shown here is derived from an EMBL/GenBank/DDBJ whole genome shotgun (WGS) entry which is preliminary data.</text>
</comment>
<dbReference type="Proteomes" id="UP000190648">
    <property type="component" value="Unassembled WGS sequence"/>
</dbReference>
<name>A0A1V4KCZ1_PATFA</name>
<proteinExistence type="predicted"/>
<dbReference type="EMBL" id="LSYS01003774">
    <property type="protein sequence ID" value="OPJ82223.1"/>
    <property type="molecule type" value="Genomic_DNA"/>
</dbReference>
<evidence type="ECO:0000313" key="2">
    <source>
        <dbReference type="Proteomes" id="UP000190648"/>
    </source>
</evidence>
<evidence type="ECO:0000313" key="1">
    <source>
        <dbReference type="EMBL" id="OPJ82223.1"/>
    </source>
</evidence>
<sequence length="106" mass="11705">MSSKRSKHNSGRSLLPPNAMAIEQIQPAHDLLLSDMLIVFLLRICKVGTKRPRLYAGHCHRTAVHTGSWPAAGTALSLGPGNATQVLKLRYLCFHVTCGMDYNMFN</sequence>
<protein>
    <submittedName>
        <fullName evidence="1">Uncharacterized protein</fullName>
    </submittedName>
</protein>
<keyword evidence="2" id="KW-1185">Reference proteome</keyword>
<accession>A0A1V4KCZ1</accession>
<organism evidence="1 2">
    <name type="scientific">Patagioenas fasciata monilis</name>
    <dbReference type="NCBI Taxonomy" id="372326"/>
    <lineage>
        <taxon>Eukaryota</taxon>
        <taxon>Metazoa</taxon>
        <taxon>Chordata</taxon>
        <taxon>Craniata</taxon>
        <taxon>Vertebrata</taxon>
        <taxon>Euteleostomi</taxon>
        <taxon>Archelosauria</taxon>
        <taxon>Archosauria</taxon>
        <taxon>Dinosauria</taxon>
        <taxon>Saurischia</taxon>
        <taxon>Theropoda</taxon>
        <taxon>Coelurosauria</taxon>
        <taxon>Aves</taxon>
        <taxon>Neognathae</taxon>
        <taxon>Neoaves</taxon>
        <taxon>Columbimorphae</taxon>
        <taxon>Columbiformes</taxon>
        <taxon>Columbidae</taxon>
        <taxon>Patagioenas</taxon>
    </lineage>
</organism>
<reference evidence="1 2" key="1">
    <citation type="submission" date="2016-02" db="EMBL/GenBank/DDBJ databases">
        <title>Band-tailed pigeon sequencing and assembly.</title>
        <authorList>
            <person name="Soares A.E."/>
            <person name="Novak B.J."/>
            <person name="Rice E.S."/>
            <person name="O'Connell B."/>
            <person name="Chang D."/>
            <person name="Weber S."/>
            <person name="Shapiro B."/>
        </authorList>
    </citation>
    <scope>NUCLEOTIDE SEQUENCE [LARGE SCALE GENOMIC DNA]</scope>
    <source>
        <strain evidence="1">BTP2013</strain>
        <tissue evidence="1">Blood</tissue>
    </source>
</reference>
<dbReference type="AlphaFoldDB" id="A0A1V4KCZ1"/>
<gene>
    <name evidence="1" type="ORF">AV530_004894</name>
</gene>